<dbReference type="Gene3D" id="3.40.50.720">
    <property type="entry name" value="NAD(P)-binding Rossmann-like Domain"/>
    <property type="match status" value="1"/>
</dbReference>
<evidence type="ECO:0000256" key="2">
    <source>
        <dbReference type="ARBA" id="ARBA00023002"/>
    </source>
</evidence>
<keyword evidence="5" id="KW-1185">Reference proteome</keyword>
<name>A0ABT1Q107_9ACTN</name>
<protein>
    <submittedName>
        <fullName evidence="4">SDR family oxidoreductase</fullName>
    </submittedName>
</protein>
<comment type="similarity">
    <text evidence="1">Belongs to the short-chain dehydrogenases/reductases (SDR) family.</text>
</comment>
<dbReference type="InterPro" id="IPR051122">
    <property type="entry name" value="SDR_DHRS6-like"/>
</dbReference>
<dbReference type="InterPro" id="IPR002347">
    <property type="entry name" value="SDR_fam"/>
</dbReference>
<evidence type="ECO:0000313" key="4">
    <source>
        <dbReference type="EMBL" id="MCQ4082975.1"/>
    </source>
</evidence>
<dbReference type="InterPro" id="IPR057326">
    <property type="entry name" value="KR_dom"/>
</dbReference>
<dbReference type="InterPro" id="IPR036291">
    <property type="entry name" value="NAD(P)-bd_dom_sf"/>
</dbReference>
<dbReference type="SUPFAM" id="SSF51735">
    <property type="entry name" value="NAD(P)-binding Rossmann-fold domains"/>
    <property type="match status" value="1"/>
</dbReference>
<proteinExistence type="inferred from homology"/>
<dbReference type="PANTHER" id="PTHR43477">
    <property type="entry name" value="DIHYDROANTICAPSIN 7-DEHYDROGENASE"/>
    <property type="match status" value="1"/>
</dbReference>
<evidence type="ECO:0000256" key="1">
    <source>
        <dbReference type="ARBA" id="ARBA00006484"/>
    </source>
</evidence>
<comment type="caution">
    <text evidence="4">The sequence shown here is derived from an EMBL/GenBank/DDBJ whole genome shotgun (WGS) entry which is preliminary data.</text>
</comment>
<dbReference type="EMBL" id="JANFNG010000017">
    <property type="protein sequence ID" value="MCQ4082975.1"/>
    <property type="molecule type" value="Genomic_DNA"/>
</dbReference>
<dbReference type="SMART" id="SM00822">
    <property type="entry name" value="PKS_KR"/>
    <property type="match status" value="1"/>
</dbReference>
<feature type="domain" description="Ketoreductase" evidence="3">
    <location>
        <begin position="19"/>
        <end position="203"/>
    </location>
</feature>
<evidence type="ECO:0000259" key="3">
    <source>
        <dbReference type="SMART" id="SM00822"/>
    </source>
</evidence>
<gene>
    <name evidence="4" type="ORF">NGB36_20810</name>
</gene>
<organism evidence="4 5">
    <name type="scientific">Streptomyces humicola</name>
    <dbReference type="NCBI Taxonomy" id="2953240"/>
    <lineage>
        <taxon>Bacteria</taxon>
        <taxon>Bacillati</taxon>
        <taxon>Actinomycetota</taxon>
        <taxon>Actinomycetes</taxon>
        <taxon>Kitasatosporales</taxon>
        <taxon>Streptomycetaceae</taxon>
        <taxon>Streptomyces</taxon>
    </lineage>
</organism>
<evidence type="ECO:0000313" key="5">
    <source>
        <dbReference type="Proteomes" id="UP001057702"/>
    </source>
</evidence>
<dbReference type="PANTHER" id="PTHR43477:SF1">
    <property type="entry name" value="DIHYDROANTICAPSIN 7-DEHYDROGENASE"/>
    <property type="match status" value="1"/>
</dbReference>
<reference evidence="4" key="1">
    <citation type="submission" date="2022-06" db="EMBL/GenBank/DDBJ databases">
        <title>Draft genome sequence of Streptomyces sp. RB6PN25 isolated from peat swamp forest in Thailand.</title>
        <authorList>
            <person name="Duangmal K."/>
            <person name="Klaysubun C."/>
        </authorList>
    </citation>
    <scope>NUCLEOTIDE SEQUENCE</scope>
    <source>
        <strain evidence="4">RB6PN25</strain>
    </source>
</reference>
<dbReference type="PRINTS" id="PR00081">
    <property type="entry name" value="GDHRDH"/>
</dbReference>
<dbReference type="Pfam" id="PF13561">
    <property type="entry name" value="adh_short_C2"/>
    <property type="match status" value="1"/>
</dbReference>
<dbReference type="RefSeq" id="WP_255921878.1">
    <property type="nucleotide sequence ID" value="NZ_JANFNG010000017.1"/>
</dbReference>
<accession>A0ABT1Q107</accession>
<sequence length="261" mass="26299">MSAQLGERPERAERAERAEHVVVVGGTSGIGLAAAERQLRRGREVVVTGRDPGRLTAALKELEQAGAGATGEVVDARDDAAMRGLFGRLGAVDHVVVTVTGASAAGPFRSIAASDLRAAAEGKLVAQSVAAQAALEVLRPGGSLTFVSAGSAGAAIPGTAGLAAVNAAVEAMIPVLAVELAPTRVNAVSPGIIDTPWWDWLDADARQQTFDAYAASAPAGRVGRAGDVADAIGYLIEATFVTGVVLPVDGGARHRPASASV</sequence>
<keyword evidence="2" id="KW-0560">Oxidoreductase</keyword>
<dbReference type="Proteomes" id="UP001057702">
    <property type="component" value="Unassembled WGS sequence"/>
</dbReference>